<dbReference type="Pfam" id="PF13510">
    <property type="entry name" value="Fer2_4"/>
    <property type="match status" value="1"/>
</dbReference>
<name>A0A0B3RF75_9RHOB</name>
<dbReference type="PANTHER" id="PTHR43757:SF2">
    <property type="entry name" value="AMINOMETHYLTRANSFERASE, MITOCHONDRIAL"/>
    <property type="match status" value="1"/>
</dbReference>
<dbReference type="EC" id="1.5.3.1" evidence="6"/>
<dbReference type="InterPro" id="IPR006277">
    <property type="entry name" value="Sarcosine_oxidase_asu"/>
</dbReference>
<dbReference type="InterPro" id="IPR028896">
    <property type="entry name" value="GcvT/YgfZ/DmdA"/>
</dbReference>
<accession>A0A225QXB5</accession>
<evidence type="ECO:0000313" key="6">
    <source>
        <dbReference type="EMBL" id="KHQ49890.1"/>
    </source>
</evidence>
<dbReference type="GO" id="GO:0046653">
    <property type="term" value="P:tetrahydrofolate metabolic process"/>
    <property type="evidence" value="ECO:0007669"/>
    <property type="project" value="InterPro"/>
</dbReference>
<dbReference type="AlphaFoldDB" id="A0A0B3RF75"/>
<dbReference type="InterPro" id="IPR029043">
    <property type="entry name" value="GcvT/YgfZ_C"/>
</dbReference>
<dbReference type="SUPFAM" id="SSF103025">
    <property type="entry name" value="Folate-binding domain"/>
    <property type="match status" value="1"/>
</dbReference>
<evidence type="ECO:0000256" key="2">
    <source>
        <dbReference type="ARBA" id="ARBA00023002"/>
    </source>
</evidence>
<dbReference type="Gene3D" id="3.10.20.440">
    <property type="entry name" value="2Fe-2S iron-sulphur cluster binding domain, sarcosine oxidase, alpha subunit, N-terminal domain"/>
    <property type="match status" value="1"/>
</dbReference>
<dbReference type="PRINTS" id="PR00368">
    <property type="entry name" value="FADPNR"/>
</dbReference>
<dbReference type="Pfam" id="PF01571">
    <property type="entry name" value="GCV_T"/>
    <property type="match status" value="1"/>
</dbReference>
<feature type="domain" description="SoxA A3" evidence="5">
    <location>
        <begin position="498"/>
        <end position="582"/>
    </location>
</feature>
<dbReference type="NCBIfam" id="TIGR01372">
    <property type="entry name" value="soxA"/>
    <property type="match status" value="1"/>
</dbReference>
<feature type="domain" description="Aminomethyltransferase C-terminal" evidence="4">
    <location>
        <begin position="889"/>
        <end position="975"/>
    </location>
</feature>
<dbReference type="InterPro" id="IPR006222">
    <property type="entry name" value="GCVT_N"/>
</dbReference>
<dbReference type="InterPro" id="IPR013977">
    <property type="entry name" value="GcvT_C"/>
</dbReference>
<dbReference type="GO" id="GO:0008115">
    <property type="term" value="F:sarcosine oxidase activity"/>
    <property type="evidence" value="ECO:0007669"/>
    <property type="project" value="UniProtKB-EC"/>
</dbReference>
<dbReference type="OrthoDB" id="5287468at2"/>
<dbReference type="Gene3D" id="3.30.1360.120">
    <property type="entry name" value="Probable tRNA modification gtpase trme, domain 1"/>
    <property type="match status" value="1"/>
</dbReference>
<evidence type="ECO:0000259" key="4">
    <source>
        <dbReference type="Pfam" id="PF08669"/>
    </source>
</evidence>
<dbReference type="PATRIC" id="fig|1515334.3.peg.5565"/>
<dbReference type="Pfam" id="PF08669">
    <property type="entry name" value="GCV_T_C"/>
    <property type="match status" value="1"/>
</dbReference>
<dbReference type="RefSeq" id="WP_043146953.1">
    <property type="nucleotide sequence ID" value="NZ_JAHVJH010000002.1"/>
</dbReference>
<evidence type="ECO:0000313" key="7">
    <source>
        <dbReference type="Proteomes" id="UP000030960"/>
    </source>
</evidence>
<dbReference type="SUPFAM" id="SSF101790">
    <property type="entry name" value="Aminomethyltransferase beta-barrel domain"/>
    <property type="match status" value="1"/>
</dbReference>
<dbReference type="PANTHER" id="PTHR43757">
    <property type="entry name" value="AMINOMETHYLTRANSFERASE"/>
    <property type="match status" value="1"/>
</dbReference>
<dbReference type="Gene3D" id="3.50.50.60">
    <property type="entry name" value="FAD/NAD(P)-binding domain"/>
    <property type="match status" value="1"/>
</dbReference>
<dbReference type="PRINTS" id="PR00411">
    <property type="entry name" value="PNDRDTASEI"/>
</dbReference>
<dbReference type="EMBL" id="JSUQ01000037">
    <property type="protein sequence ID" value="KHQ49890.1"/>
    <property type="molecule type" value="Genomic_DNA"/>
</dbReference>
<dbReference type="Pfam" id="PF12831">
    <property type="entry name" value="FAD_oxidored"/>
    <property type="match status" value="1"/>
</dbReference>
<comment type="caution">
    <text evidence="6">The sequence shown here is derived from an EMBL/GenBank/DDBJ whole genome shotgun (WGS) entry which is preliminary data.</text>
</comment>
<dbReference type="InterPro" id="IPR036188">
    <property type="entry name" value="FAD/NAD-bd_sf"/>
</dbReference>
<dbReference type="InterPro" id="IPR027266">
    <property type="entry name" value="TrmE/GcvT-like"/>
</dbReference>
<dbReference type="Proteomes" id="UP000030960">
    <property type="component" value="Unassembled WGS sequence"/>
</dbReference>
<protein>
    <submittedName>
        <fullName evidence="6">Sarcosine oxidase, alpha subunit</fullName>
        <ecNumber evidence="6">1.5.3.1</ecNumber>
    </submittedName>
</protein>
<sequence>MSDKNRLNGGLIERNRPMSFTFDGKRYGGYAGDTLASALLANGVRLMGRSFKYHRPRGVLTAGSEEPNAIVELRSGARKEPNTRATTAELFDGLTANSQNRWPSLKFDAMAINDRLSTFFAAGFYYKTFMWPAAFWEKLYEPMIRRAAGLGTLAHEPDPDCYDKGFLHCDVLIIGAGPAGLAAALTAGESGARVILADEDFLLGGRLNAENGLLADEDGVTWAAQTVARLQAMPNVRVMPRSTVIGAFDHGIYGMVERVSDHLAEPAAGKPRQILWRIYSKRAILSAGATERPIVFENNDRPGIMLASAMRSYANRWAATPGKAVAVFTNNDDGHRTAADLHAKGVKVTVIDTRPDAGVTPDYEILSGAQVVDTKGRLGLKSVDVKLSNGGTRTLFVDGLGVSGGWNPNVHMTCHQRGRPQWDETLCAFVPGGTMPTGLIPAGAANGAFSTHAALSSGQDAAATALGDLGLTVTRPDLPGAEDAPVRVAPFWHVKGAKRAWVDQQNDVTAKDVKLAHQENFTSVEHLKRYTTLGMATDQGKTSNIAGLAIMAEVAGKQIPEVGTTMFRPPYTPTAIGVLAGRSRDKDFRPVRKTPSHYWAEEQGAVFVEVGMWLRAQWFPKPGETHWRESVDREVLQTRKSVGVCDCTTLGKIDVQGADAAEFLNKIYANGFAKLAVGKTRYGLMLREDGIAMDDGTAGRLAEDHFVVTTTTANAVPVFRHMEFVRQCLYPDMDVQLISTTEAWAQYAVAGPNSRKLLQKIVDPEFDISNEGFPFMACGEITVCGGLRARLFRISFSGELAFEIAVPTRYGDALMRRLMKEGKEFDVTPYGTEALSVMRIEKGHAAGNELNGTTSAFNLGMGRMVSKKKDSIGSTLSERPGLNEEDALKLVGFKPVNAEHKVPAGAHLMTKGTPVDAAHDQGYITSACYSPNLGCHIGIGYLKSGDTRLGEVVRLVSPLTGVDHDVEVVSAHFVDPEGERLRA</sequence>
<dbReference type="Pfam" id="PF17806">
    <property type="entry name" value="SO_alpha_A3"/>
    <property type="match status" value="1"/>
</dbReference>
<dbReference type="InterPro" id="IPR041117">
    <property type="entry name" value="SoxA_A3"/>
</dbReference>
<gene>
    <name evidence="6" type="primary">soxA</name>
    <name evidence="6" type="ORF">OA50_05564</name>
</gene>
<proteinExistence type="inferred from homology"/>
<reference evidence="6 7" key="1">
    <citation type="submission" date="2014-10" db="EMBL/GenBank/DDBJ databases">
        <title>Genome sequence of Ponticoccus sp. strain UMTAT08 isolated from clonal culture of toxic dinoflagellate Alexandrium tamiyavanichii.</title>
        <authorList>
            <person name="Gan H.Y."/>
            <person name="Muhd D.-D."/>
            <person name="Mohd Noor M.E."/>
            <person name="Yeong Y.S."/>
            <person name="Usup G."/>
        </authorList>
    </citation>
    <scope>NUCLEOTIDE SEQUENCE [LARGE SCALE GENOMIC DNA]</scope>
    <source>
        <strain evidence="6 7">UMTAT08</strain>
    </source>
</reference>
<evidence type="ECO:0000259" key="3">
    <source>
        <dbReference type="Pfam" id="PF01571"/>
    </source>
</evidence>
<evidence type="ECO:0000259" key="5">
    <source>
        <dbReference type="Pfam" id="PF17806"/>
    </source>
</evidence>
<dbReference type="STRING" id="561184.SAMN05216376_105373"/>
<accession>A0A0B3RF75</accession>
<organism evidence="6 7">
    <name type="scientific">Mameliella alba</name>
    <dbReference type="NCBI Taxonomy" id="561184"/>
    <lineage>
        <taxon>Bacteria</taxon>
        <taxon>Pseudomonadati</taxon>
        <taxon>Pseudomonadota</taxon>
        <taxon>Alphaproteobacteria</taxon>
        <taxon>Rhodobacterales</taxon>
        <taxon>Roseobacteraceae</taxon>
        <taxon>Mameliella</taxon>
    </lineage>
</organism>
<comment type="similarity">
    <text evidence="1">Belongs to the GcvT family.</text>
</comment>
<keyword evidence="7" id="KW-1185">Reference proteome</keyword>
<dbReference type="PIRSF" id="PIRSF037980">
    <property type="entry name" value="SoxA"/>
    <property type="match status" value="1"/>
</dbReference>
<feature type="domain" description="GCVT N-terminal" evidence="3">
    <location>
        <begin position="597"/>
        <end position="869"/>
    </location>
</feature>
<dbReference type="Gene3D" id="1.10.10.1100">
    <property type="entry name" value="BFD-like [2Fe-2S]-binding domain"/>
    <property type="match status" value="1"/>
</dbReference>
<dbReference type="InterPro" id="IPR041854">
    <property type="entry name" value="BFD-like_2Fe2S-bd_dom_sf"/>
</dbReference>
<dbReference type="SUPFAM" id="SSF51905">
    <property type="entry name" value="FAD/NAD(P)-binding domain"/>
    <property type="match status" value="1"/>
</dbReference>
<keyword evidence="2 6" id="KW-0560">Oxidoreductase</keyword>
<evidence type="ECO:0000256" key="1">
    <source>
        <dbReference type="ARBA" id="ARBA00008609"/>
    </source>
</evidence>
<dbReference type="InterPro" id="IPR042204">
    <property type="entry name" value="2Fe-2S-bd_N"/>
</dbReference>